<dbReference type="EC" id="1.1.1.102" evidence="14"/>
<dbReference type="Pfam" id="PF00271">
    <property type="entry name" value="Helicase_C"/>
    <property type="match status" value="1"/>
</dbReference>
<keyword evidence="9" id="KW-0067">ATP-binding</keyword>
<comment type="pathway">
    <text evidence="3">Sphingolipid metabolism.</text>
</comment>
<name>A0AAV6NJA7_9ROSI</name>
<dbReference type="AlphaFoldDB" id="A0AAV6NJA7"/>
<organism evidence="22 23">
    <name type="scientific">Cucurbita argyrosperma subsp. sororia</name>
    <dbReference type="NCBI Taxonomy" id="37648"/>
    <lineage>
        <taxon>Eukaryota</taxon>
        <taxon>Viridiplantae</taxon>
        <taxon>Streptophyta</taxon>
        <taxon>Embryophyta</taxon>
        <taxon>Tracheophyta</taxon>
        <taxon>Spermatophyta</taxon>
        <taxon>Magnoliopsida</taxon>
        <taxon>eudicotyledons</taxon>
        <taxon>Gunneridae</taxon>
        <taxon>Pentapetalae</taxon>
        <taxon>rosids</taxon>
        <taxon>fabids</taxon>
        <taxon>Cucurbitales</taxon>
        <taxon>Cucurbitaceae</taxon>
        <taxon>Cucurbiteae</taxon>
        <taxon>Cucurbita</taxon>
    </lineage>
</organism>
<evidence type="ECO:0000256" key="4">
    <source>
        <dbReference type="ARBA" id="ARBA00006484"/>
    </source>
</evidence>
<evidence type="ECO:0000256" key="1">
    <source>
        <dbReference type="ARBA" id="ARBA00004240"/>
    </source>
</evidence>
<evidence type="ECO:0000256" key="7">
    <source>
        <dbReference type="ARBA" id="ARBA00022806"/>
    </source>
</evidence>
<keyword evidence="12" id="KW-0560">Oxidoreductase</keyword>
<reference evidence="22 23" key="1">
    <citation type="journal article" date="2021" name="Hortic Res">
        <title>The domestication of Cucurbita argyrosperma as revealed by the genome of its wild relative.</title>
        <authorList>
            <person name="Barrera-Redondo J."/>
            <person name="Sanchez-de la Vega G."/>
            <person name="Aguirre-Liguori J.A."/>
            <person name="Castellanos-Morales G."/>
            <person name="Gutierrez-Guerrero Y.T."/>
            <person name="Aguirre-Dugua X."/>
            <person name="Aguirre-Planter E."/>
            <person name="Tenaillon M.I."/>
            <person name="Lira-Saade R."/>
            <person name="Eguiarte L.E."/>
        </authorList>
    </citation>
    <scope>NUCLEOTIDE SEQUENCE [LARGE SCALE GENOMIC DNA]</scope>
    <source>
        <strain evidence="22">JBR-2021</strain>
    </source>
</reference>
<dbReference type="InterPro" id="IPR014001">
    <property type="entry name" value="Helicase_ATP-bd"/>
</dbReference>
<keyword evidence="11" id="KW-0746">Sphingolipid metabolism</keyword>
<feature type="domain" description="Helicase C-terminal" evidence="21">
    <location>
        <begin position="749"/>
        <end position="906"/>
    </location>
</feature>
<dbReference type="GO" id="GO:0030148">
    <property type="term" value="P:sphingolipid biosynthetic process"/>
    <property type="evidence" value="ECO:0007669"/>
    <property type="project" value="InterPro"/>
</dbReference>
<keyword evidence="19" id="KW-1133">Transmembrane helix</keyword>
<dbReference type="GO" id="GO:0005524">
    <property type="term" value="F:ATP binding"/>
    <property type="evidence" value="ECO:0007669"/>
    <property type="project" value="UniProtKB-KW"/>
</dbReference>
<dbReference type="GO" id="GO:0003676">
    <property type="term" value="F:nucleic acid binding"/>
    <property type="evidence" value="ECO:0007669"/>
    <property type="project" value="InterPro"/>
</dbReference>
<comment type="subcellular location">
    <subcellularLocation>
        <location evidence="1">Endoplasmic reticulum</location>
    </subcellularLocation>
</comment>
<dbReference type="InterPro" id="IPR044742">
    <property type="entry name" value="DEAD/DEAH_RhlB"/>
</dbReference>
<evidence type="ECO:0000313" key="22">
    <source>
        <dbReference type="EMBL" id="KAG6597460.1"/>
    </source>
</evidence>
<evidence type="ECO:0000256" key="8">
    <source>
        <dbReference type="ARBA" id="ARBA00022824"/>
    </source>
</evidence>
<dbReference type="InterPro" id="IPR045022">
    <property type="entry name" value="KDSR-like"/>
</dbReference>
<dbReference type="GO" id="GO:0047560">
    <property type="term" value="F:3-dehydrosphinganine reductase activity"/>
    <property type="evidence" value="ECO:0007669"/>
    <property type="project" value="UniProtKB-EC"/>
</dbReference>
<dbReference type="PROSITE" id="PS51194">
    <property type="entry name" value="HELICASE_CTER"/>
    <property type="match status" value="1"/>
</dbReference>
<keyword evidence="23" id="KW-1185">Reference proteome</keyword>
<dbReference type="InterPro" id="IPR020904">
    <property type="entry name" value="Sc_DH/Rdtase_CS"/>
</dbReference>
<evidence type="ECO:0000256" key="19">
    <source>
        <dbReference type="SAM" id="Phobius"/>
    </source>
</evidence>
<dbReference type="Proteomes" id="UP000685013">
    <property type="component" value="Chromosome 6"/>
</dbReference>
<dbReference type="CDD" id="cd00268">
    <property type="entry name" value="DEADc"/>
    <property type="match status" value="1"/>
</dbReference>
<dbReference type="SMART" id="SM00490">
    <property type="entry name" value="HELICc"/>
    <property type="match status" value="1"/>
</dbReference>
<dbReference type="Pfam" id="PF00106">
    <property type="entry name" value="adh_short"/>
    <property type="match status" value="1"/>
</dbReference>
<feature type="domain" description="Helicase ATP-binding" evidence="20">
    <location>
        <begin position="537"/>
        <end position="720"/>
    </location>
</feature>
<evidence type="ECO:0000256" key="6">
    <source>
        <dbReference type="ARBA" id="ARBA00022801"/>
    </source>
</evidence>
<dbReference type="Pfam" id="PF00270">
    <property type="entry name" value="DEAD"/>
    <property type="match status" value="1"/>
</dbReference>
<comment type="similarity">
    <text evidence="4">Belongs to the short-chain dehydrogenases/reductases (SDR) family.</text>
</comment>
<dbReference type="GO" id="GO:0005789">
    <property type="term" value="C:endoplasmic reticulum membrane"/>
    <property type="evidence" value="ECO:0007669"/>
    <property type="project" value="TreeGrafter"/>
</dbReference>
<evidence type="ECO:0000256" key="2">
    <source>
        <dbReference type="ARBA" id="ARBA00004760"/>
    </source>
</evidence>
<evidence type="ECO:0000256" key="13">
    <source>
        <dbReference type="ARBA" id="ARBA00023098"/>
    </source>
</evidence>
<evidence type="ECO:0000256" key="9">
    <source>
        <dbReference type="ARBA" id="ARBA00022840"/>
    </source>
</evidence>
<keyword evidence="5" id="KW-0547">Nucleotide-binding</keyword>
<comment type="pathway">
    <text evidence="2">Lipid metabolism; sphingolipid metabolism.</text>
</comment>
<keyword evidence="7 22" id="KW-0347">Helicase</keyword>
<keyword evidence="19" id="KW-0812">Transmembrane</keyword>
<dbReference type="CDD" id="cd08939">
    <property type="entry name" value="KDSR-like_SDR_c"/>
    <property type="match status" value="1"/>
</dbReference>
<dbReference type="EMBL" id="JAGKQH010000006">
    <property type="protein sequence ID" value="KAG6597460.1"/>
    <property type="molecule type" value="Genomic_DNA"/>
</dbReference>
<dbReference type="PROSITE" id="PS00061">
    <property type="entry name" value="ADH_SHORT"/>
    <property type="match status" value="1"/>
</dbReference>
<dbReference type="PROSITE" id="PS51192">
    <property type="entry name" value="HELICASE_ATP_BIND_1"/>
    <property type="match status" value="1"/>
</dbReference>
<evidence type="ECO:0000256" key="14">
    <source>
        <dbReference type="ARBA" id="ARBA00026112"/>
    </source>
</evidence>
<gene>
    <name evidence="22" type="primary">RH58</name>
    <name evidence="22" type="ORF">SDJN03_10640</name>
</gene>
<evidence type="ECO:0000256" key="3">
    <source>
        <dbReference type="ARBA" id="ARBA00004991"/>
    </source>
</evidence>
<feature type="compositionally biased region" description="Low complexity" evidence="18">
    <location>
        <begin position="343"/>
        <end position="356"/>
    </location>
</feature>
<keyword evidence="10" id="KW-0521">NADP</keyword>
<keyword evidence="8" id="KW-0256">Endoplasmic reticulum</keyword>
<dbReference type="CDD" id="cd18787">
    <property type="entry name" value="SF2_C_DEAD"/>
    <property type="match status" value="1"/>
</dbReference>
<evidence type="ECO:0000256" key="17">
    <source>
        <dbReference type="ARBA" id="ARBA00083783"/>
    </source>
</evidence>
<dbReference type="InterPro" id="IPR001650">
    <property type="entry name" value="Helicase_C-like"/>
</dbReference>
<dbReference type="InterPro" id="IPR002347">
    <property type="entry name" value="SDR_fam"/>
</dbReference>
<evidence type="ECO:0000256" key="15">
    <source>
        <dbReference type="ARBA" id="ARBA00050489"/>
    </source>
</evidence>
<feature type="transmembrane region" description="Helical" evidence="19">
    <location>
        <begin position="6"/>
        <end position="27"/>
    </location>
</feature>
<evidence type="ECO:0000259" key="20">
    <source>
        <dbReference type="PROSITE" id="PS51192"/>
    </source>
</evidence>
<protein>
    <recommendedName>
        <fullName evidence="14">3-dehydrosphinganine reductase</fullName>
        <ecNumber evidence="14">1.1.1.102</ecNumber>
    </recommendedName>
    <alternativeName>
        <fullName evidence="17">3-ketodihydrosphingosine reductase</fullName>
    </alternativeName>
    <alternativeName>
        <fullName evidence="16">3-ketosphinganine reductase</fullName>
    </alternativeName>
</protein>
<evidence type="ECO:0000256" key="10">
    <source>
        <dbReference type="ARBA" id="ARBA00022857"/>
    </source>
</evidence>
<evidence type="ECO:0000313" key="23">
    <source>
        <dbReference type="Proteomes" id="UP000685013"/>
    </source>
</evidence>
<feature type="non-terminal residue" evidence="22">
    <location>
        <position position="1"/>
    </location>
</feature>
<keyword evidence="6" id="KW-0378">Hydrolase</keyword>
<evidence type="ECO:0000256" key="16">
    <source>
        <dbReference type="ARBA" id="ARBA00081952"/>
    </source>
</evidence>
<dbReference type="GO" id="GO:0006666">
    <property type="term" value="P:3-keto-sphinganine metabolic process"/>
    <property type="evidence" value="ECO:0007669"/>
    <property type="project" value="InterPro"/>
</dbReference>
<keyword evidence="19" id="KW-0472">Membrane</keyword>
<accession>A0AAV6NJA7</accession>
<keyword evidence="13" id="KW-0443">Lipid metabolism</keyword>
<evidence type="ECO:0000256" key="12">
    <source>
        <dbReference type="ARBA" id="ARBA00023002"/>
    </source>
</evidence>
<feature type="region of interest" description="Disordered" evidence="18">
    <location>
        <begin position="340"/>
        <end position="362"/>
    </location>
</feature>
<evidence type="ECO:0000256" key="18">
    <source>
        <dbReference type="SAM" id="MobiDB-lite"/>
    </source>
</evidence>
<dbReference type="PANTHER" id="PTHR43550">
    <property type="entry name" value="3-KETODIHYDROSPHINGOSINE REDUCTASE"/>
    <property type="match status" value="1"/>
</dbReference>
<dbReference type="GO" id="GO:0004386">
    <property type="term" value="F:helicase activity"/>
    <property type="evidence" value="ECO:0007669"/>
    <property type="project" value="UniProtKB-KW"/>
</dbReference>
<evidence type="ECO:0000256" key="11">
    <source>
        <dbReference type="ARBA" id="ARBA00022919"/>
    </source>
</evidence>
<dbReference type="SMART" id="SM00487">
    <property type="entry name" value="DEXDc"/>
    <property type="match status" value="1"/>
</dbReference>
<proteinExistence type="inferred from homology"/>
<dbReference type="PANTHER" id="PTHR43550:SF3">
    <property type="entry name" value="3-KETODIHYDROSPHINGOSINE REDUCTASE"/>
    <property type="match status" value="1"/>
</dbReference>
<dbReference type="FunFam" id="3.40.50.720:FF:000165">
    <property type="entry name" value="3-ketodihydrosphingosine reductase"/>
    <property type="match status" value="1"/>
</dbReference>
<dbReference type="InterPro" id="IPR011545">
    <property type="entry name" value="DEAD/DEAH_box_helicase_dom"/>
</dbReference>
<evidence type="ECO:0000256" key="5">
    <source>
        <dbReference type="ARBA" id="ARBA00022741"/>
    </source>
</evidence>
<sequence>MADFNYAFISLVVLLPLALLIFLYLIVRPRSVKIPLKNRHVFITGGSSGIGLALAHQAASEGARVSILARSLKKLEEAKDAIRLSTGIDVAVFAADVRDYDAISKAVDEAGPIDVLVVNQGVFVPQELAEQDMDEVKFMLDVNLLGAFHMIKAALPTMKNRVDRRPASIALMSSQAGQVGVYGYTAYSASKFGLRGLAEALQQEVIGDNIHISLIFPPDTDTPGLVEEEKKRPELTNIIAAGGGRMKAELVAKKALNGIKSGLWACVFNGFGMIVFKNGMHRKKESRRYGWFFHNNFFHLWLLAPSSLLRILKQLEVKARARSDKSNISSIFGGQKVRDDRFSSSSLSSPSLTESLHQSPSVMSDSPYVGIDKFLSSIVYTCNAPPLAEARRRLLHHRRRELSITTRLPIFLTPSSSPLSSLITHPVLRRRGIPFPMAATLLPSTKIPPPWLPVSSERRYPIYLPKLINSNGPICSTPKFRPLKAFMSSSSLNNAVDSNFEASSLREICNGYVPDHILDRAEEIGFVAPTGVQRQALPVLFSGRDCVLHAQTGSGKTLTYLLLIFSVINAQKSAVQALIVVPTRELGIQVTKVARMLAAKPATADEVGEKSYVVMALLDGGLLRRHKTWLKADPPSILVATVGSLCQMVERRFLDLASLKVLIIDEVDFMFSSSKQVSSLKKILTSYSMFSNRQTVFASASIPQHRHFLQECIQQKWTKNNVIHVHINAVQPMPSCLLHRFVMCDKNKKHQTFLRVLLTDKPQSAIIFVSEQSERSKKAGKIPPATLMIDFLKTSYDGCSDVVLLDEDVNFNSRAASLSEVRQGGSYLIVATDLVARGIDLPETTHIYNFDLPQTAIDYLHRAGRTGRKPFSEDKCMVTNLITSVERFVLQKFENELLFTCDELVV</sequence>
<evidence type="ECO:0000259" key="21">
    <source>
        <dbReference type="PROSITE" id="PS51194"/>
    </source>
</evidence>
<comment type="caution">
    <text evidence="22">The sequence shown here is derived from an EMBL/GenBank/DDBJ whole genome shotgun (WGS) entry which is preliminary data.</text>
</comment>
<comment type="catalytic activity">
    <reaction evidence="15">
        <text>sphinganine + NADP(+) = 3-oxosphinganine + NADPH + H(+)</text>
        <dbReference type="Rhea" id="RHEA:22640"/>
        <dbReference type="ChEBI" id="CHEBI:15378"/>
        <dbReference type="ChEBI" id="CHEBI:57783"/>
        <dbReference type="ChEBI" id="CHEBI:57817"/>
        <dbReference type="ChEBI" id="CHEBI:58299"/>
        <dbReference type="ChEBI" id="CHEBI:58349"/>
        <dbReference type="EC" id="1.1.1.102"/>
    </reaction>
</comment>